<keyword evidence="3" id="KW-1185">Reference proteome</keyword>
<protein>
    <submittedName>
        <fullName evidence="2">CDP-diacylglycerol--glycerol-3-phosphate 3-phosphatidyltransferase</fullName>
        <ecNumber evidence="2">2.7.8.5</ecNumber>
    </submittedName>
</protein>
<evidence type="ECO:0000256" key="1">
    <source>
        <dbReference type="SAM" id="Phobius"/>
    </source>
</evidence>
<dbReference type="GO" id="GO:0016020">
    <property type="term" value="C:membrane"/>
    <property type="evidence" value="ECO:0007669"/>
    <property type="project" value="InterPro"/>
</dbReference>
<name>A0A7Y9DZI4_9PSEU</name>
<evidence type="ECO:0000313" key="2">
    <source>
        <dbReference type="EMBL" id="NYD38367.1"/>
    </source>
</evidence>
<comment type="caution">
    <text evidence="2">The sequence shown here is derived from an EMBL/GenBank/DDBJ whole genome shotgun (WGS) entry which is preliminary data.</text>
</comment>
<feature type="transmembrane region" description="Helical" evidence="1">
    <location>
        <begin position="43"/>
        <end position="59"/>
    </location>
</feature>
<dbReference type="InterPro" id="IPR043130">
    <property type="entry name" value="CDP-OH_PTrfase_TM_dom"/>
</dbReference>
<dbReference type="EMBL" id="JACCBN010000001">
    <property type="protein sequence ID" value="NYD38367.1"/>
    <property type="molecule type" value="Genomic_DNA"/>
</dbReference>
<feature type="transmembrane region" description="Helical" evidence="1">
    <location>
        <begin position="66"/>
        <end position="90"/>
    </location>
</feature>
<keyword evidence="2" id="KW-0808">Transferase</keyword>
<keyword evidence="1" id="KW-0812">Transmembrane</keyword>
<dbReference type="Proteomes" id="UP000535890">
    <property type="component" value="Unassembled WGS sequence"/>
</dbReference>
<gene>
    <name evidence="2" type="ORF">BJ983_004469</name>
</gene>
<accession>A0A7Y9DZI4</accession>
<dbReference type="Pfam" id="PF01066">
    <property type="entry name" value="CDP-OH_P_transf"/>
    <property type="match status" value="1"/>
</dbReference>
<organism evidence="2 3">
    <name type="scientific">Actinomycetospora corticicola</name>
    <dbReference type="NCBI Taxonomy" id="663602"/>
    <lineage>
        <taxon>Bacteria</taxon>
        <taxon>Bacillati</taxon>
        <taxon>Actinomycetota</taxon>
        <taxon>Actinomycetes</taxon>
        <taxon>Pseudonocardiales</taxon>
        <taxon>Pseudonocardiaceae</taxon>
        <taxon>Actinomycetospora</taxon>
    </lineage>
</organism>
<reference evidence="2 3" key="1">
    <citation type="submission" date="2020-07" db="EMBL/GenBank/DDBJ databases">
        <title>Sequencing the genomes of 1000 actinobacteria strains.</title>
        <authorList>
            <person name="Klenk H.-P."/>
        </authorList>
    </citation>
    <scope>NUCLEOTIDE SEQUENCE [LARGE SCALE GENOMIC DNA]</scope>
    <source>
        <strain evidence="2 3">DSM 45772</strain>
    </source>
</reference>
<feature type="transmembrane region" description="Helical" evidence="1">
    <location>
        <begin position="110"/>
        <end position="135"/>
    </location>
</feature>
<sequence length="235" mass="23644">MATDPDAGWSARHGGLEPSVVVRGWLRLVRACVRPVRRVPPDVLSVAGVLVLAAAVPVATTGAPWVALAGVLVVLGGVLDGLDGAVALATERARPLGAVVDAVCDRLGDLALLAVLVVLGAPVAGAVAVAAVTLLHEYARARAQSVGMPGAGAVTVAERPTRIIVVALPALGAAVLPAVPGPGWSWGTTFLTTWAVLALVGLVQLGVGIRRTIPAAFPPEPPLPPDLPDLPSPGR</sequence>
<dbReference type="Gene3D" id="1.20.120.1760">
    <property type="match status" value="1"/>
</dbReference>
<feature type="transmembrane region" description="Helical" evidence="1">
    <location>
        <begin position="186"/>
        <end position="207"/>
    </location>
</feature>
<dbReference type="InterPro" id="IPR000462">
    <property type="entry name" value="CDP-OH_P_trans"/>
</dbReference>
<keyword evidence="1" id="KW-0472">Membrane</keyword>
<dbReference type="GO" id="GO:0008444">
    <property type="term" value="F:CDP-diacylglycerol-glycerol-3-phosphate 3-phosphatidyltransferase activity"/>
    <property type="evidence" value="ECO:0007669"/>
    <property type="project" value="UniProtKB-EC"/>
</dbReference>
<feature type="transmembrane region" description="Helical" evidence="1">
    <location>
        <begin position="163"/>
        <end position="180"/>
    </location>
</feature>
<evidence type="ECO:0000313" key="3">
    <source>
        <dbReference type="Proteomes" id="UP000535890"/>
    </source>
</evidence>
<dbReference type="EC" id="2.7.8.5" evidence="2"/>
<dbReference type="AlphaFoldDB" id="A0A7Y9DZI4"/>
<dbReference type="GO" id="GO:0008654">
    <property type="term" value="P:phospholipid biosynthetic process"/>
    <property type="evidence" value="ECO:0007669"/>
    <property type="project" value="InterPro"/>
</dbReference>
<keyword evidence="1" id="KW-1133">Transmembrane helix</keyword>
<proteinExistence type="predicted"/>